<evidence type="ECO:0000313" key="2">
    <source>
        <dbReference type="Proteomes" id="UP000271162"/>
    </source>
</evidence>
<name>A0A0N4XW69_NIPBR</name>
<dbReference type="WBParaSite" id="NBR_0000711501-mRNA-1">
    <property type="protein sequence ID" value="NBR_0000711501-mRNA-1"/>
    <property type="gene ID" value="NBR_0000711501"/>
</dbReference>
<evidence type="ECO:0000313" key="1">
    <source>
        <dbReference type="EMBL" id="VDL70705.1"/>
    </source>
</evidence>
<gene>
    <name evidence="1" type="ORF">NBR_LOCUS7116</name>
</gene>
<reference evidence="1 2" key="2">
    <citation type="submission" date="2018-11" db="EMBL/GenBank/DDBJ databases">
        <authorList>
            <consortium name="Pathogen Informatics"/>
        </authorList>
    </citation>
    <scope>NUCLEOTIDE SEQUENCE [LARGE SCALE GENOMIC DNA]</scope>
</reference>
<keyword evidence="2" id="KW-1185">Reference proteome</keyword>
<accession>A0A0N4XW69</accession>
<proteinExistence type="predicted"/>
<dbReference type="AlphaFoldDB" id="A0A0N4XW69"/>
<sequence length="74" mass="8509">MASATLIKNDVKNEKWPYPGYLEYEQTLQLVAENVSLCDYSKLPFVRKRYGDVKEMSEACLKVAQERRGDGYGN</sequence>
<evidence type="ECO:0000313" key="3">
    <source>
        <dbReference type="WBParaSite" id="NBR_0000711501-mRNA-1"/>
    </source>
</evidence>
<organism evidence="3">
    <name type="scientific">Nippostrongylus brasiliensis</name>
    <name type="common">Rat hookworm</name>
    <dbReference type="NCBI Taxonomy" id="27835"/>
    <lineage>
        <taxon>Eukaryota</taxon>
        <taxon>Metazoa</taxon>
        <taxon>Ecdysozoa</taxon>
        <taxon>Nematoda</taxon>
        <taxon>Chromadorea</taxon>
        <taxon>Rhabditida</taxon>
        <taxon>Rhabditina</taxon>
        <taxon>Rhabditomorpha</taxon>
        <taxon>Strongyloidea</taxon>
        <taxon>Heligmosomidae</taxon>
        <taxon>Nippostrongylus</taxon>
    </lineage>
</organism>
<dbReference type="Proteomes" id="UP000271162">
    <property type="component" value="Unassembled WGS sequence"/>
</dbReference>
<reference evidence="3" key="1">
    <citation type="submission" date="2017-02" db="UniProtKB">
        <authorList>
            <consortium name="WormBaseParasite"/>
        </authorList>
    </citation>
    <scope>IDENTIFICATION</scope>
</reference>
<protein>
    <submittedName>
        <fullName evidence="3">Four helix bundle protein</fullName>
    </submittedName>
</protein>
<dbReference type="EMBL" id="UYSL01019860">
    <property type="protein sequence ID" value="VDL70705.1"/>
    <property type="molecule type" value="Genomic_DNA"/>
</dbReference>